<evidence type="ECO:0000256" key="11">
    <source>
        <dbReference type="ARBA" id="ARBA00023054"/>
    </source>
</evidence>
<evidence type="ECO:0000256" key="9">
    <source>
        <dbReference type="ARBA" id="ARBA00022833"/>
    </source>
</evidence>
<feature type="coiled-coil region" evidence="15">
    <location>
        <begin position="253"/>
        <end position="354"/>
    </location>
</feature>
<evidence type="ECO:0000256" key="8">
    <source>
        <dbReference type="ARBA" id="ARBA00022786"/>
    </source>
</evidence>
<keyword evidence="11 14" id="KW-0175">Coiled coil</keyword>
<reference evidence="18" key="2">
    <citation type="submission" date="2025-09" db="UniProtKB">
        <authorList>
            <consortium name="Ensembl"/>
        </authorList>
    </citation>
    <scope>IDENTIFICATION</scope>
</reference>
<dbReference type="Gene3D" id="3.30.40.10">
    <property type="entry name" value="Zinc/RING finger domain, C3HC4 (zinc finger)"/>
    <property type="match status" value="1"/>
</dbReference>
<keyword evidence="9 14" id="KW-0862">Zinc</keyword>
<dbReference type="GO" id="GO:0016567">
    <property type="term" value="P:protein ubiquitination"/>
    <property type="evidence" value="ECO:0007669"/>
    <property type="project" value="UniProtKB-UniRule"/>
</dbReference>
<dbReference type="Proteomes" id="UP000694546">
    <property type="component" value="Chromosome 10"/>
</dbReference>
<evidence type="ECO:0000256" key="13">
    <source>
        <dbReference type="PROSITE-ProRule" id="PRU00175"/>
    </source>
</evidence>
<dbReference type="CDD" id="cd16814">
    <property type="entry name" value="RING-HC_RNF20"/>
    <property type="match status" value="1"/>
</dbReference>
<evidence type="ECO:0000256" key="7">
    <source>
        <dbReference type="ARBA" id="ARBA00022771"/>
    </source>
</evidence>
<feature type="region of interest" description="Disordered" evidence="16">
    <location>
        <begin position="500"/>
        <end position="519"/>
    </location>
</feature>
<sequence length="963" mass="109785">MSGQKRPSEAGGPSSGPPEKRRERDGGEDAGPGLSAAAGGSTAVETVIKLGLNANTEEQDIKALQVKNRKLGEALDQRQVIEDELRDRVERLETRQATDDASLLILNRYWNQPEKSPATEGQGPRLKPGTPEPDGDSNQERPKDRGTERRHQGETATSFLATLASSSTEEMEAELQERLDSSQKQVTRVVELYEGLKSTVERLKVEATVSNSAIYSRQRVDAPWFPLLTLCPPPSPLQSRSLGRAAAKADTRVSELQGLIEELQWDMEKIRRRENRLNARLSEILERVNSKGYKVCGEASSVCGTITINKRKFEEMNSELEENRELADNRNSELQKLEQDLASVNHENNNMKAELLSRAEGVVKDSAEYRCLQSQFSVLYNESLGLKSQLDETRTRLNTTRTARLRQLEHMENDEVALQRKVRTEVFQLEDTLAQVRKEYEMLRIEFEQTLAANEQAGPINKEMRHLISTLQNHNQQMKGEVVKFKLRLRETQTELTLGSGVLHSQSSTEMDVKEETVSPAATVTAGDAAAAVKAESDNGDVKEEEKEDRKEDRKESVKKEEREKEKERERSTRGGGGAKEERDKPGSSQSEEASGDRPSVGGVPKRKEVEQLKTVRTELKKAQESQREMKLLLDMYRSAPKEQRDKVQLMAAEKKAKSEVEELRQRLRDLEERERREGKKMADEEALRKIRSVEEQIDILNKKLSIAKQEEDALLSEMDVTGQAFEDMQEQNIRLMQQLREKDDANFKLMSERIKSNQIHKLLKEEKEELADQLLTLKTQVDAQLQVVRKLEEKERLLQGTISTAERELALRTQALDMNKRKAQESALLSEEVRTQLEQVQQRLSLVREEVVENSISREKESFNSRRAQEDISKLRRKIEKAKKPAEKISNGDDILNEEINEYKARLTCPCCNSRVKDAVLTKCFHVFCFECVKTRYDTRQRKCPKCNAAFGANDFHRIYIG</sequence>
<feature type="region of interest" description="Disordered" evidence="16">
    <location>
        <begin position="1"/>
        <end position="42"/>
    </location>
</feature>
<dbReference type="UniPathway" id="UPA00143"/>
<organism evidence="18 19">
    <name type="scientific">Gadus morhua</name>
    <name type="common">Atlantic cod</name>
    <dbReference type="NCBI Taxonomy" id="8049"/>
    <lineage>
        <taxon>Eukaryota</taxon>
        <taxon>Metazoa</taxon>
        <taxon>Chordata</taxon>
        <taxon>Craniata</taxon>
        <taxon>Vertebrata</taxon>
        <taxon>Euteleostomi</taxon>
        <taxon>Actinopterygii</taxon>
        <taxon>Neopterygii</taxon>
        <taxon>Teleostei</taxon>
        <taxon>Neoteleostei</taxon>
        <taxon>Acanthomorphata</taxon>
        <taxon>Zeiogadaria</taxon>
        <taxon>Gadariae</taxon>
        <taxon>Gadiformes</taxon>
        <taxon>Gadoidei</taxon>
        <taxon>Gadidae</taxon>
        <taxon>Gadus</taxon>
    </lineage>
</organism>
<evidence type="ECO:0000256" key="4">
    <source>
        <dbReference type="ARBA" id="ARBA00005555"/>
    </source>
</evidence>
<keyword evidence="6 14" id="KW-0479">Metal-binding</keyword>
<keyword evidence="7 13" id="KW-0863">Zinc-finger</keyword>
<feature type="domain" description="RING-type" evidence="17">
    <location>
        <begin position="910"/>
        <end position="949"/>
    </location>
</feature>
<feature type="compositionally biased region" description="Basic and acidic residues" evidence="16">
    <location>
        <begin position="606"/>
        <end position="624"/>
    </location>
</feature>
<dbReference type="FunFam" id="3.30.40.10:FF:000040">
    <property type="entry name" value="E3 ubiquitin protein ligase"/>
    <property type="match status" value="1"/>
</dbReference>
<evidence type="ECO:0000256" key="5">
    <source>
        <dbReference type="ARBA" id="ARBA00022679"/>
    </source>
</evidence>
<dbReference type="Pfam" id="PF26052">
    <property type="entry name" value="BRE1B"/>
    <property type="match status" value="1"/>
</dbReference>
<evidence type="ECO:0000256" key="2">
    <source>
        <dbReference type="ARBA" id="ARBA00004123"/>
    </source>
</evidence>
<feature type="compositionally biased region" description="Low complexity" evidence="16">
    <location>
        <begin position="31"/>
        <end position="42"/>
    </location>
</feature>
<evidence type="ECO:0000256" key="15">
    <source>
        <dbReference type="SAM" id="Coils"/>
    </source>
</evidence>
<proteinExistence type="inferred from homology"/>
<dbReference type="PANTHER" id="PTHR23163">
    <property type="entry name" value="RING FINGER PROTEIN-RELATED"/>
    <property type="match status" value="1"/>
</dbReference>
<comment type="pathway">
    <text evidence="3 14">Protein modification; protein ubiquitination.</text>
</comment>
<dbReference type="Ensembl" id="ENSGMOT00000056067.1">
    <property type="protein sequence ID" value="ENSGMOP00000052069.1"/>
    <property type="gene ID" value="ENSGMOG00000014792.2"/>
</dbReference>
<comment type="subcellular location">
    <subcellularLocation>
        <location evidence="2 14">Nucleus</location>
    </subcellularLocation>
</comment>
<protein>
    <recommendedName>
        <fullName evidence="14">E3 ubiquitin protein ligase</fullName>
        <ecNumber evidence="14">2.3.2.27</ecNumber>
    </recommendedName>
</protein>
<dbReference type="GO" id="GO:0008270">
    <property type="term" value="F:zinc ion binding"/>
    <property type="evidence" value="ECO:0007669"/>
    <property type="project" value="UniProtKB-KW"/>
</dbReference>
<keyword evidence="10 14" id="KW-0156">Chromatin regulator</keyword>
<dbReference type="SUPFAM" id="SSF57850">
    <property type="entry name" value="RING/U-box"/>
    <property type="match status" value="1"/>
</dbReference>
<feature type="coiled-coil region" evidence="15">
    <location>
        <begin position="54"/>
        <end position="95"/>
    </location>
</feature>
<dbReference type="PANTHER" id="PTHR23163:SF2">
    <property type="entry name" value="E3 UBIQUITIN-PROTEIN LIGASE BRE1A"/>
    <property type="match status" value="1"/>
</dbReference>
<dbReference type="GeneTree" id="ENSGT00390000002866"/>
<evidence type="ECO:0000256" key="12">
    <source>
        <dbReference type="ARBA" id="ARBA00023242"/>
    </source>
</evidence>
<feature type="compositionally biased region" description="Basic and acidic residues" evidence="16">
    <location>
        <begin position="138"/>
        <end position="153"/>
    </location>
</feature>
<dbReference type="InterPro" id="IPR013083">
    <property type="entry name" value="Znf_RING/FYVE/PHD"/>
</dbReference>
<dbReference type="GO" id="GO:0005634">
    <property type="term" value="C:nucleus"/>
    <property type="evidence" value="ECO:0007669"/>
    <property type="project" value="UniProtKB-SubCell"/>
</dbReference>
<evidence type="ECO:0000256" key="6">
    <source>
        <dbReference type="ARBA" id="ARBA00022723"/>
    </source>
</evidence>
<dbReference type="InterPro" id="IPR001841">
    <property type="entry name" value="Znf_RING"/>
</dbReference>
<evidence type="ECO:0000259" key="17">
    <source>
        <dbReference type="PROSITE" id="PS50089"/>
    </source>
</evidence>
<evidence type="ECO:0000256" key="14">
    <source>
        <dbReference type="RuleBase" id="RU365038"/>
    </source>
</evidence>
<dbReference type="EC" id="2.3.2.27" evidence="14"/>
<accession>A0A8C5BTW4</accession>
<evidence type="ECO:0000256" key="3">
    <source>
        <dbReference type="ARBA" id="ARBA00004906"/>
    </source>
</evidence>
<dbReference type="InterPro" id="IPR058642">
    <property type="entry name" value="BRE1A/B-like_dom"/>
</dbReference>
<dbReference type="GO" id="GO:0033503">
    <property type="term" value="C:HULC complex"/>
    <property type="evidence" value="ECO:0007669"/>
    <property type="project" value="TreeGrafter"/>
</dbReference>
<comment type="similarity">
    <text evidence="4 14">Belongs to the BRE1 family.</text>
</comment>
<dbReference type="Pfam" id="PF00097">
    <property type="entry name" value="zf-C3HC4"/>
    <property type="match status" value="1"/>
</dbReference>
<dbReference type="InterPro" id="IPR013956">
    <property type="entry name" value="E3_ubiquit_lig_Bre1"/>
</dbReference>
<dbReference type="GO" id="GO:0061630">
    <property type="term" value="F:ubiquitin protein ligase activity"/>
    <property type="evidence" value="ECO:0007669"/>
    <property type="project" value="UniProtKB-EC"/>
</dbReference>
<feature type="compositionally biased region" description="Basic and acidic residues" evidence="16">
    <location>
        <begin position="535"/>
        <end position="586"/>
    </location>
</feature>
<dbReference type="InterPro" id="IPR018957">
    <property type="entry name" value="Znf_C3HC4_RING-type"/>
</dbReference>
<evidence type="ECO:0000313" key="19">
    <source>
        <dbReference type="Proteomes" id="UP000694546"/>
    </source>
</evidence>
<dbReference type="AlphaFoldDB" id="A0A8C5BTW4"/>
<evidence type="ECO:0000313" key="18">
    <source>
        <dbReference type="Ensembl" id="ENSGMOP00000052069.1"/>
    </source>
</evidence>
<keyword evidence="12 14" id="KW-0539">Nucleus</keyword>
<name>A0A8C5BTW4_GADMO</name>
<feature type="region of interest" description="Disordered" evidence="16">
    <location>
        <begin position="528"/>
        <end position="624"/>
    </location>
</feature>
<dbReference type="PROSITE" id="PS50089">
    <property type="entry name" value="ZF_RING_2"/>
    <property type="match status" value="1"/>
</dbReference>
<evidence type="ECO:0000256" key="10">
    <source>
        <dbReference type="ARBA" id="ARBA00022853"/>
    </source>
</evidence>
<dbReference type="PROSITE" id="PS00518">
    <property type="entry name" value="ZF_RING_1"/>
    <property type="match status" value="1"/>
</dbReference>
<keyword evidence="8 14" id="KW-0833">Ubl conjugation pathway</keyword>
<reference evidence="18" key="1">
    <citation type="submission" date="2025-08" db="UniProtKB">
        <authorList>
            <consortium name="Ensembl"/>
        </authorList>
    </citation>
    <scope>IDENTIFICATION</scope>
</reference>
<feature type="coiled-coil region" evidence="15">
    <location>
        <begin position="426"/>
        <end position="453"/>
    </location>
</feature>
<gene>
    <name evidence="18" type="primary">rnf20</name>
</gene>
<evidence type="ECO:0000256" key="16">
    <source>
        <dbReference type="SAM" id="MobiDB-lite"/>
    </source>
</evidence>
<keyword evidence="5 14" id="KW-0808">Transferase</keyword>
<evidence type="ECO:0000256" key="1">
    <source>
        <dbReference type="ARBA" id="ARBA00000900"/>
    </source>
</evidence>
<dbReference type="InterPro" id="IPR017907">
    <property type="entry name" value="Znf_RING_CS"/>
</dbReference>
<feature type="compositionally biased region" description="Basic and acidic residues" evidence="16">
    <location>
        <begin position="18"/>
        <end position="27"/>
    </location>
</feature>
<dbReference type="GO" id="GO:0006325">
    <property type="term" value="P:chromatin organization"/>
    <property type="evidence" value="ECO:0007669"/>
    <property type="project" value="UniProtKB-KW"/>
</dbReference>
<keyword evidence="19" id="KW-1185">Reference proteome</keyword>
<comment type="catalytic activity">
    <reaction evidence="1 14">
        <text>S-ubiquitinyl-[E2 ubiquitin-conjugating enzyme]-L-cysteine + [acceptor protein]-L-lysine = [E2 ubiquitin-conjugating enzyme]-L-cysteine + N(6)-ubiquitinyl-[acceptor protein]-L-lysine.</text>
        <dbReference type="EC" id="2.3.2.27"/>
    </reaction>
</comment>
<dbReference type="SMART" id="SM00184">
    <property type="entry name" value="RING"/>
    <property type="match status" value="1"/>
</dbReference>
<feature type="region of interest" description="Disordered" evidence="16">
    <location>
        <begin position="112"/>
        <end position="157"/>
    </location>
</feature>